<protein>
    <submittedName>
        <fullName evidence="2">Short-chain dehydrogenase</fullName>
    </submittedName>
</protein>
<dbReference type="OrthoDB" id="7442at2157"/>
<dbReference type="GeneID" id="35591082"/>
<sequence length="271" mass="28761">MDLQLTDKRAVVLASSQGIGLASAEALVAEGARVVISSRSESNLARAKDEILDATGADDDAVVTLTCDLSNPEEVAARIEEAIERLGGLDILVTNSGGPPKIGFDEATVEQFDEVYELVLRSVIVAVDAALPALKASEGVITNLIATSAQQPEANHVLANTVRPGIYGLSKSLAHEYADAGIRVNCVCPKKVGPVTETEKQRTTHIGRYAEDHGLDYEEARERFIADIIPLGRHGELAEFGKAVAFVSSPVAGYVTGHSLNVDGGWSKRLF</sequence>
<organism evidence="2 3">
    <name type="scientific">Salinigranum rubrum</name>
    <dbReference type="NCBI Taxonomy" id="755307"/>
    <lineage>
        <taxon>Archaea</taxon>
        <taxon>Methanobacteriati</taxon>
        <taxon>Methanobacteriota</taxon>
        <taxon>Stenosarchaea group</taxon>
        <taxon>Halobacteria</taxon>
        <taxon>Halobacteriales</taxon>
        <taxon>Haloferacaceae</taxon>
        <taxon>Salinigranum</taxon>
    </lineage>
</organism>
<dbReference type="PANTHER" id="PTHR42879:SF6">
    <property type="entry name" value="NADPH-DEPENDENT REDUCTASE BACG"/>
    <property type="match status" value="1"/>
</dbReference>
<evidence type="ECO:0000313" key="3">
    <source>
        <dbReference type="Proteomes" id="UP000236584"/>
    </source>
</evidence>
<reference evidence="2 3" key="1">
    <citation type="submission" date="2018-01" db="EMBL/GenBank/DDBJ databases">
        <title>Complete genome sequence of Salinigranum rubrum GX10T, an extremely halophilic archaeon isolated from a marine solar saltern.</title>
        <authorList>
            <person name="Han S."/>
        </authorList>
    </citation>
    <scope>NUCLEOTIDE SEQUENCE [LARGE SCALE GENOMIC DNA]</scope>
    <source>
        <strain evidence="2 3">GX10</strain>
    </source>
</reference>
<comment type="similarity">
    <text evidence="1">Belongs to the short-chain dehydrogenases/reductases (SDR) family.</text>
</comment>
<dbReference type="PRINTS" id="PR00081">
    <property type="entry name" value="GDHRDH"/>
</dbReference>
<dbReference type="PANTHER" id="PTHR42879">
    <property type="entry name" value="3-OXOACYL-(ACYL-CARRIER-PROTEIN) REDUCTASE"/>
    <property type="match status" value="1"/>
</dbReference>
<dbReference type="KEGG" id="srub:C2R22_03295"/>
<dbReference type="RefSeq" id="WP_103424488.1">
    <property type="nucleotide sequence ID" value="NZ_CP026309.1"/>
</dbReference>
<evidence type="ECO:0000313" key="2">
    <source>
        <dbReference type="EMBL" id="AUV80801.1"/>
    </source>
</evidence>
<evidence type="ECO:0000256" key="1">
    <source>
        <dbReference type="ARBA" id="ARBA00006484"/>
    </source>
</evidence>
<dbReference type="AlphaFoldDB" id="A0A2I8VFW3"/>
<proteinExistence type="inferred from homology"/>
<dbReference type="Proteomes" id="UP000236584">
    <property type="component" value="Chromosome"/>
</dbReference>
<dbReference type="InterPro" id="IPR002347">
    <property type="entry name" value="SDR_fam"/>
</dbReference>
<name>A0A2I8VFW3_9EURY</name>
<dbReference type="EMBL" id="CP026309">
    <property type="protein sequence ID" value="AUV80801.1"/>
    <property type="molecule type" value="Genomic_DNA"/>
</dbReference>
<dbReference type="Gene3D" id="3.40.50.720">
    <property type="entry name" value="NAD(P)-binding Rossmann-like Domain"/>
    <property type="match status" value="1"/>
</dbReference>
<keyword evidence="3" id="KW-1185">Reference proteome</keyword>
<dbReference type="InterPro" id="IPR050259">
    <property type="entry name" value="SDR"/>
</dbReference>
<dbReference type="InterPro" id="IPR036291">
    <property type="entry name" value="NAD(P)-bd_dom_sf"/>
</dbReference>
<accession>A0A2I8VFW3</accession>
<dbReference type="Pfam" id="PF13561">
    <property type="entry name" value="adh_short_C2"/>
    <property type="match status" value="1"/>
</dbReference>
<dbReference type="SUPFAM" id="SSF51735">
    <property type="entry name" value="NAD(P)-binding Rossmann-fold domains"/>
    <property type="match status" value="1"/>
</dbReference>
<gene>
    <name evidence="2" type="ORF">C2R22_03295</name>
</gene>